<sequence length="68" mass="7566">MTGTQEIQNHLRPLDHHGDGKVTAEELKAFAEKSNCPLDAAKIKAFIEKHHKGNEKLDLKELATFLSA</sequence>
<gene>
    <name evidence="1" type="ORF">FBUS_01906</name>
</gene>
<keyword evidence="2" id="KW-1185">Reference proteome</keyword>
<reference evidence="1" key="1">
    <citation type="submission" date="2019-05" db="EMBL/GenBank/DDBJ databases">
        <title>Annotation for the trematode Fasciolopsis buski.</title>
        <authorList>
            <person name="Choi Y.-J."/>
        </authorList>
    </citation>
    <scope>NUCLEOTIDE SEQUENCE</scope>
    <source>
        <strain evidence="1">HT</strain>
        <tissue evidence="1">Whole worm</tissue>
    </source>
</reference>
<dbReference type="OrthoDB" id="293868at2759"/>
<dbReference type="Gene3D" id="1.10.238.10">
    <property type="entry name" value="EF-hand"/>
    <property type="match status" value="1"/>
</dbReference>
<dbReference type="AlphaFoldDB" id="A0A8E0RS85"/>
<dbReference type="InterPro" id="IPR011992">
    <property type="entry name" value="EF-hand-dom_pair"/>
</dbReference>
<evidence type="ECO:0000313" key="2">
    <source>
        <dbReference type="Proteomes" id="UP000728185"/>
    </source>
</evidence>
<name>A0A8E0RS85_9TREM</name>
<comment type="caution">
    <text evidence="1">The sequence shown here is derived from an EMBL/GenBank/DDBJ whole genome shotgun (WGS) entry which is preliminary data.</text>
</comment>
<protein>
    <recommendedName>
        <fullName evidence="3">EF-hand domain-containing protein</fullName>
    </recommendedName>
</protein>
<dbReference type="EMBL" id="LUCM01005951">
    <property type="protein sequence ID" value="KAA0192025.1"/>
    <property type="molecule type" value="Genomic_DNA"/>
</dbReference>
<proteinExistence type="predicted"/>
<evidence type="ECO:0000313" key="1">
    <source>
        <dbReference type="EMBL" id="KAA0192025.1"/>
    </source>
</evidence>
<organism evidence="1 2">
    <name type="scientific">Fasciolopsis buskii</name>
    <dbReference type="NCBI Taxonomy" id="27845"/>
    <lineage>
        <taxon>Eukaryota</taxon>
        <taxon>Metazoa</taxon>
        <taxon>Spiralia</taxon>
        <taxon>Lophotrochozoa</taxon>
        <taxon>Platyhelminthes</taxon>
        <taxon>Trematoda</taxon>
        <taxon>Digenea</taxon>
        <taxon>Plagiorchiida</taxon>
        <taxon>Echinostomata</taxon>
        <taxon>Echinostomatoidea</taxon>
        <taxon>Fasciolidae</taxon>
        <taxon>Fasciolopsis</taxon>
    </lineage>
</organism>
<dbReference type="Proteomes" id="UP000728185">
    <property type="component" value="Unassembled WGS sequence"/>
</dbReference>
<dbReference type="SUPFAM" id="SSF47473">
    <property type="entry name" value="EF-hand"/>
    <property type="match status" value="1"/>
</dbReference>
<accession>A0A8E0RS85</accession>
<evidence type="ECO:0008006" key="3">
    <source>
        <dbReference type="Google" id="ProtNLM"/>
    </source>
</evidence>